<gene>
    <name evidence="1" type="ORF">HCEG_01981</name>
</gene>
<reference evidence="2" key="1">
    <citation type="submission" date="2008-07" db="EMBL/GenBank/DDBJ databases">
        <title>Annotation of Ajellomyces capsulatus strain H88.</title>
        <authorList>
            <person name="Champion M."/>
            <person name="Cuomo C."/>
            <person name="Ma L.-J."/>
            <person name="Henn M.R."/>
            <person name="Sil A."/>
            <person name="Goldman B."/>
            <person name="Young S.K."/>
            <person name="Kodira C.D."/>
            <person name="Zeng Q."/>
            <person name="Koehrsen M."/>
            <person name="Alvarado L."/>
            <person name="Berlin A."/>
            <person name="Borenstein D."/>
            <person name="Chen Z."/>
            <person name="Engels R."/>
            <person name="Freedman E."/>
            <person name="Gellesch M."/>
            <person name="Goldberg J."/>
            <person name="Griggs A."/>
            <person name="Gujja S."/>
            <person name="Heiman D."/>
            <person name="Hepburn T."/>
            <person name="Howarth C."/>
            <person name="Jen D."/>
            <person name="Larson L."/>
            <person name="Lewis B."/>
            <person name="Mehta T."/>
            <person name="Park D."/>
            <person name="Pearson M."/>
            <person name="Roberts A."/>
            <person name="Saif S."/>
            <person name="Shea T."/>
            <person name="Shenoy N."/>
            <person name="Sisk P."/>
            <person name="Stolte C."/>
            <person name="Sykes S."/>
            <person name="Walk T."/>
            <person name="White J."/>
            <person name="Yandava C."/>
            <person name="Klein B."/>
            <person name="McEwen J.G."/>
            <person name="Puccia R."/>
            <person name="Goldman G.H."/>
            <person name="Felipe M.S."/>
            <person name="Nino-Vega G."/>
            <person name="San-Blas G."/>
            <person name="Taylor J."/>
            <person name="Mendoza L."/>
            <person name="Galagan J."/>
            <person name="Nusbaum C."/>
            <person name="Birren B."/>
        </authorList>
    </citation>
    <scope>NUCLEOTIDE SEQUENCE [LARGE SCALE GENOMIC DNA]</scope>
    <source>
        <strain evidence="2">H88</strain>
    </source>
</reference>
<dbReference type="AlphaFoldDB" id="F0U9U4"/>
<accession>F0U9U4</accession>
<dbReference type="EMBL" id="DS990637">
    <property type="protein sequence ID" value="EGC42766.1"/>
    <property type="molecule type" value="Genomic_DNA"/>
</dbReference>
<name>F0U9U4_AJEC8</name>
<protein>
    <submittedName>
        <fullName evidence="1">Predicted protein</fullName>
    </submittedName>
</protein>
<proteinExistence type="predicted"/>
<dbReference type="Proteomes" id="UP000008142">
    <property type="component" value="Unassembled WGS sequence"/>
</dbReference>
<evidence type="ECO:0000313" key="2">
    <source>
        <dbReference type="Proteomes" id="UP000008142"/>
    </source>
</evidence>
<sequence>MTTLGPGPVDASYASSCSIPAWPVASASFPIHGGFSPKVPQSRPMPRGVSRRTPLQNVLGLRQANDDQQSARHDKRCVLLAIQLIHPTCNFFVPALTRVVEAATAARDWLQESSTVRYGQVRSGTVGTIQRYTQAPVRTIHGTDQVTLPSAEYQCPEFGPEGNAAVTSSMSFLILHTGPRYSTPFRD</sequence>
<dbReference type="HOGENOM" id="CLU_1447264_0_0_1"/>
<organism evidence="2">
    <name type="scientific">Ajellomyces capsulatus (strain H88)</name>
    <name type="common">Darling's disease fungus</name>
    <name type="synonym">Histoplasma capsulatum</name>
    <dbReference type="NCBI Taxonomy" id="544711"/>
    <lineage>
        <taxon>Eukaryota</taxon>
        <taxon>Fungi</taxon>
        <taxon>Dikarya</taxon>
        <taxon>Ascomycota</taxon>
        <taxon>Pezizomycotina</taxon>
        <taxon>Eurotiomycetes</taxon>
        <taxon>Eurotiomycetidae</taxon>
        <taxon>Onygenales</taxon>
        <taxon>Ajellomycetaceae</taxon>
        <taxon>Histoplasma</taxon>
    </lineage>
</organism>
<evidence type="ECO:0000313" key="1">
    <source>
        <dbReference type="EMBL" id="EGC42766.1"/>
    </source>
</evidence>